<feature type="region of interest" description="Disordered" evidence="1">
    <location>
        <begin position="1"/>
        <end position="25"/>
    </location>
</feature>
<gene>
    <name evidence="3" type="ORF">G5C60_04920</name>
</gene>
<dbReference type="PROSITE" id="PS51664">
    <property type="entry name" value="YCAO"/>
    <property type="match status" value="1"/>
</dbReference>
<dbReference type="Gene3D" id="3.30.40.250">
    <property type="match status" value="1"/>
</dbReference>
<dbReference type="EMBL" id="JAAKZY010000009">
    <property type="protein sequence ID" value="NGO07011.1"/>
    <property type="molecule type" value="Genomic_DNA"/>
</dbReference>
<sequence length="497" mass="53752">MTAPHLDDVRPPHLDQVRPPHLDDIRPAHLSGMRLTAARRAAGRDPRIARLTRRVLSPWCGLSQSMGFILRGTDEPRFIISGAQLTGVHVLLGRARANTYHIGGVGVFRDEAVIRSIGETIERYGQLVAPVSGRYETRFTSYRQLRAAGETALPTPDTPSFSAEQYADEHFPYRPLDADAPLTWVRCPTLADATDDGGTGDGGDGDGGTVWVPAQLLFIGYQLRVKDGEPWLSSAITTGSAAHTDPARALRSALLEMIQLDGAMGHWYSGSTAPRIVLDDRTRALESVLDSHVGHGPYTPDFHWIPVPGFDVRAVACVMRGNRDAGLGSAVGLGIDTRLDVAMYKALLEASATVQLAKMLAISPELVVGAVQDVSDDPARMLDLDSNVAHYADPSHQDPIDRRFPRDVSVPARELPPDDTGPVDGQITGLLDQFRAAGIRLAVADCTTPDIADLGFVVTRVWSPDLLLLCLPSAPPTRHPRFASYGGARYADPHPYA</sequence>
<comment type="caution">
    <text evidence="3">The sequence shown here is derived from an EMBL/GenBank/DDBJ whole genome shotgun (WGS) entry which is preliminary data.</text>
</comment>
<protein>
    <recommendedName>
        <fullName evidence="2">YcaO domain-containing protein</fullName>
    </recommendedName>
</protein>
<dbReference type="Gene3D" id="3.30.1330.230">
    <property type="match status" value="1"/>
</dbReference>
<keyword evidence="4" id="KW-1185">Reference proteome</keyword>
<dbReference type="PANTHER" id="PTHR37809">
    <property type="entry name" value="RIBOSOMAL PROTEIN S12 METHYLTHIOTRANSFERASE ACCESSORY FACTOR YCAO"/>
    <property type="match status" value="1"/>
</dbReference>
<dbReference type="Pfam" id="PF02624">
    <property type="entry name" value="YcaO"/>
    <property type="match status" value="1"/>
</dbReference>
<evidence type="ECO:0000313" key="3">
    <source>
        <dbReference type="EMBL" id="NGO07011.1"/>
    </source>
</evidence>
<dbReference type="PANTHER" id="PTHR37809:SF1">
    <property type="entry name" value="RIBOSOMAL PROTEIN S12 METHYLTHIOTRANSFERASE ACCESSORY FACTOR YCAO"/>
    <property type="match status" value="1"/>
</dbReference>
<dbReference type="InterPro" id="IPR003776">
    <property type="entry name" value="YcaO-like_dom"/>
</dbReference>
<dbReference type="Gene3D" id="3.30.160.660">
    <property type="match status" value="1"/>
</dbReference>
<name>A0A6G4UZ39_9ACTN</name>
<dbReference type="AlphaFoldDB" id="A0A6G4UZ39"/>
<evidence type="ECO:0000256" key="1">
    <source>
        <dbReference type="SAM" id="MobiDB-lite"/>
    </source>
</evidence>
<reference evidence="3 4" key="1">
    <citation type="submission" date="2020-02" db="EMBL/GenBank/DDBJ databases">
        <title>Whole-genome analyses of novel actinobacteria.</title>
        <authorList>
            <person name="Sahin N."/>
            <person name="Gencbay T."/>
        </authorList>
    </citation>
    <scope>NUCLEOTIDE SEQUENCE [LARGE SCALE GENOMIC DNA]</scope>
    <source>
        <strain evidence="3 4">HC44</strain>
    </source>
</reference>
<evidence type="ECO:0000313" key="4">
    <source>
        <dbReference type="Proteomes" id="UP000472335"/>
    </source>
</evidence>
<organism evidence="3 4">
    <name type="scientific">Streptomyces scabichelini</name>
    <dbReference type="NCBI Taxonomy" id="2711217"/>
    <lineage>
        <taxon>Bacteria</taxon>
        <taxon>Bacillati</taxon>
        <taxon>Actinomycetota</taxon>
        <taxon>Actinomycetes</taxon>
        <taxon>Kitasatosporales</taxon>
        <taxon>Streptomycetaceae</taxon>
        <taxon>Streptomyces</taxon>
    </lineage>
</organism>
<dbReference type="Proteomes" id="UP000472335">
    <property type="component" value="Unassembled WGS sequence"/>
</dbReference>
<evidence type="ECO:0000259" key="2">
    <source>
        <dbReference type="PROSITE" id="PS51664"/>
    </source>
</evidence>
<proteinExistence type="predicted"/>
<feature type="domain" description="YcaO" evidence="2">
    <location>
        <begin position="104"/>
        <end position="497"/>
    </location>
</feature>
<accession>A0A6G4UZ39</accession>
<dbReference type="RefSeq" id="WP_165254928.1">
    <property type="nucleotide sequence ID" value="NZ_JAAKZY010000009.1"/>
</dbReference>